<dbReference type="PROSITE" id="PS51892">
    <property type="entry name" value="SUBTILASE"/>
    <property type="match status" value="1"/>
</dbReference>
<sequence>MKRIAIVIALLAFLMFGCVSFDPNSTRESVKNPIKIVEPFEAEYREGEVLVGYRTMEDLERLAQAIGAQIDVVVPQIKAASLKFSGKTVKQVINEIRKLKPSGIDYVEPSYERKLPVLPLEDQTISSASLKSVPPDPQDDWFIYQYPHRLFDSQSIWSAGYKGTGVIVAVIDTGVNGTHPDLVGRVLTGYDARTGENFSPNSDSDTHGHGTHCAGIIAAAIGGGKVVGLAPEVYIMPVRIFDPSYVGDINTAAGIVWAVENGAQVLSNSWGGPGYSETIKRAVDYALRRNVVVVFSAGNDYSDQSWHYPSAYTGVIGVAATTANDKVTSFSSRGEYVSVGAPGEHVLSTYHVNALLGQPYVFMSGTSMACPYVSAAAALLKQKYPQANCYQIRKLLEMTAVDIESPGYDVASGHGRIDPKAALGLDPSKPVPDIDELQPATLKVRVVDRAGNPIHGVFVTLIDRATGKAYYEKTYHDDETDELVARFEFVEPGTYDVYIGGPDMYLGELYLGFPEEQLHYKRTVTLVGGQTTFLTQTFLSSLKIELPRRSTPYTVSLVHDTTGETIPLTIPAGTGYFTYILPSNASPGYYYLVHNVDEDLKAKITLNGHTFEMESFYIEDIDIYVFVKYSLLFEDWPYLYIF</sequence>
<dbReference type="PANTHER" id="PTHR43806">
    <property type="entry name" value="PEPTIDASE S8"/>
    <property type="match status" value="1"/>
</dbReference>
<dbReference type="GO" id="GO:0006508">
    <property type="term" value="P:proteolysis"/>
    <property type="evidence" value="ECO:0007669"/>
    <property type="project" value="UniProtKB-KW"/>
</dbReference>
<evidence type="ECO:0000259" key="9">
    <source>
        <dbReference type="Pfam" id="PF24025"/>
    </source>
</evidence>
<comment type="similarity">
    <text evidence="1 5 6">Belongs to the peptidase S8 family.</text>
</comment>
<dbReference type="InterPro" id="IPR000209">
    <property type="entry name" value="Peptidase_S8/S53_dom"/>
</dbReference>
<evidence type="ECO:0000256" key="1">
    <source>
        <dbReference type="ARBA" id="ARBA00011073"/>
    </source>
</evidence>
<dbReference type="InterPro" id="IPR023827">
    <property type="entry name" value="Peptidase_S8_Asp-AS"/>
</dbReference>
<feature type="domain" description="Peptidase S8/S53" evidence="7">
    <location>
        <begin position="163"/>
        <end position="415"/>
    </location>
</feature>
<dbReference type="InterPro" id="IPR050131">
    <property type="entry name" value="Peptidase_S8_subtilisin-like"/>
</dbReference>
<comment type="caution">
    <text evidence="10">The sequence shown here is derived from an EMBL/GenBank/DDBJ whole genome shotgun (WGS) entry which is preliminary data.</text>
</comment>
<evidence type="ECO:0000259" key="8">
    <source>
        <dbReference type="Pfam" id="PF22148"/>
    </source>
</evidence>
<feature type="active site" description="Charge relay system" evidence="5">
    <location>
        <position position="367"/>
    </location>
</feature>
<evidence type="ECO:0008006" key="11">
    <source>
        <dbReference type="Google" id="ProtNLM"/>
    </source>
</evidence>
<dbReference type="PROSITE" id="PS00137">
    <property type="entry name" value="SUBTILASE_HIS"/>
    <property type="match status" value="1"/>
</dbReference>
<dbReference type="Pfam" id="PF24025">
    <property type="entry name" value="Ig_DR_A0283-like"/>
    <property type="match status" value="1"/>
</dbReference>
<dbReference type="PANTHER" id="PTHR43806:SF11">
    <property type="entry name" value="CEREVISIN-RELATED"/>
    <property type="match status" value="1"/>
</dbReference>
<feature type="domain" description="Fervidolysin/DR-A0283-like Ig-like" evidence="9">
    <location>
        <begin position="441"/>
        <end position="531"/>
    </location>
</feature>
<dbReference type="InterPro" id="IPR036852">
    <property type="entry name" value="Peptidase_S8/S53_dom_sf"/>
</dbReference>
<evidence type="ECO:0000256" key="4">
    <source>
        <dbReference type="ARBA" id="ARBA00022825"/>
    </source>
</evidence>
<gene>
    <name evidence="10" type="ORF">ENW55_00765</name>
</gene>
<evidence type="ECO:0000256" key="6">
    <source>
        <dbReference type="RuleBase" id="RU003355"/>
    </source>
</evidence>
<dbReference type="InterPro" id="IPR056489">
    <property type="entry name" value="Ig_Fls_DR_A0283-like"/>
</dbReference>
<dbReference type="Pfam" id="PF00082">
    <property type="entry name" value="Peptidase_S8"/>
    <property type="match status" value="1"/>
</dbReference>
<evidence type="ECO:0000313" key="10">
    <source>
        <dbReference type="EMBL" id="HGZ78501.1"/>
    </source>
</evidence>
<dbReference type="InterPro" id="IPR023828">
    <property type="entry name" value="Peptidase_S8_Ser-AS"/>
</dbReference>
<protein>
    <recommendedName>
        <fullName evidence="11">Peptidase S8</fullName>
    </recommendedName>
</protein>
<dbReference type="PROSITE" id="PS00136">
    <property type="entry name" value="SUBTILASE_ASP"/>
    <property type="match status" value="1"/>
</dbReference>
<dbReference type="InterPro" id="IPR022398">
    <property type="entry name" value="Peptidase_S8_His-AS"/>
</dbReference>
<evidence type="ECO:0000256" key="5">
    <source>
        <dbReference type="PROSITE-ProRule" id="PRU01240"/>
    </source>
</evidence>
<dbReference type="InterPro" id="IPR054399">
    <property type="entry name" value="Fervidolysin-like_N_prodom"/>
</dbReference>
<dbReference type="PROSITE" id="PS51257">
    <property type="entry name" value="PROKAR_LIPOPROTEIN"/>
    <property type="match status" value="1"/>
</dbReference>
<evidence type="ECO:0000256" key="2">
    <source>
        <dbReference type="ARBA" id="ARBA00022670"/>
    </source>
</evidence>
<accession>A0A832I4N2</accession>
<reference evidence="10" key="1">
    <citation type="journal article" date="2020" name="mSystems">
        <title>Genome- and Community-Level Interaction Insights into Carbon Utilization and Element Cycling Functions of Hydrothermarchaeota in Hydrothermal Sediment.</title>
        <authorList>
            <person name="Zhou Z."/>
            <person name="Liu Y."/>
            <person name="Xu W."/>
            <person name="Pan J."/>
            <person name="Luo Z.H."/>
            <person name="Li M."/>
        </authorList>
    </citation>
    <scope>NUCLEOTIDE SEQUENCE [LARGE SCALE GENOMIC DNA]</scope>
    <source>
        <strain evidence="10">SpSt-86</strain>
    </source>
</reference>
<dbReference type="PRINTS" id="PR00723">
    <property type="entry name" value="SUBTILISIN"/>
</dbReference>
<dbReference type="InterPro" id="IPR013783">
    <property type="entry name" value="Ig-like_fold"/>
</dbReference>
<keyword evidence="2 5" id="KW-0645">Protease</keyword>
<dbReference type="Pfam" id="PF22148">
    <property type="entry name" value="Fervidolysin_NPro-like"/>
    <property type="match status" value="1"/>
</dbReference>
<organism evidence="10">
    <name type="scientific">Pseudothermotoga hypogea</name>
    <dbReference type="NCBI Taxonomy" id="57487"/>
    <lineage>
        <taxon>Bacteria</taxon>
        <taxon>Thermotogati</taxon>
        <taxon>Thermotogota</taxon>
        <taxon>Thermotogae</taxon>
        <taxon>Thermotogales</taxon>
        <taxon>Thermotogaceae</taxon>
        <taxon>Pseudothermotoga</taxon>
    </lineage>
</organism>
<proteinExistence type="inferred from homology"/>
<keyword evidence="4 5" id="KW-0720">Serine protease</keyword>
<feature type="active site" description="Charge relay system" evidence="5">
    <location>
        <position position="172"/>
    </location>
</feature>
<feature type="active site" description="Charge relay system" evidence="5">
    <location>
        <position position="209"/>
    </location>
</feature>
<dbReference type="GO" id="GO:0004252">
    <property type="term" value="F:serine-type endopeptidase activity"/>
    <property type="evidence" value="ECO:0007669"/>
    <property type="project" value="UniProtKB-UniRule"/>
</dbReference>
<dbReference type="Gene3D" id="3.30.70.80">
    <property type="entry name" value="Peptidase S8 propeptide/proteinase inhibitor I9"/>
    <property type="match status" value="1"/>
</dbReference>
<feature type="domain" description="Fervidolysin-like N-terminal prodomain" evidence="8">
    <location>
        <begin position="37"/>
        <end position="110"/>
    </location>
</feature>
<dbReference type="Gene3D" id="3.40.50.200">
    <property type="entry name" value="Peptidase S8/S53 domain"/>
    <property type="match status" value="1"/>
</dbReference>
<dbReference type="InterPro" id="IPR015500">
    <property type="entry name" value="Peptidase_S8_subtilisin-rel"/>
</dbReference>
<evidence type="ECO:0000256" key="3">
    <source>
        <dbReference type="ARBA" id="ARBA00022801"/>
    </source>
</evidence>
<dbReference type="SUPFAM" id="SSF52743">
    <property type="entry name" value="Subtilisin-like"/>
    <property type="match status" value="1"/>
</dbReference>
<dbReference type="PROSITE" id="PS00138">
    <property type="entry name" value="SUBTILASE_SER"/>
    <property type="match status" value="1"/>
</dbReference>
<evidence type="ECO:0000259" key="7">
    <source>
        <dbReference type="Pfam" id="PF00082"/>
    </source>
</evidence>
<dbReference type="AlphaFoldDB" id="A0A832I4N2"/>
<dbReference type="Gene3D" id="2.60.40.10">
    <property type="entry name" value="Immunoglobulins"/>
    <property type="match status" value="1"/>
</dbReference>
<dbReference type="EMBL" id="DTKQ01000008">
    <property type="protein sequence ID" value="HGZ78501.1"/>
    <property type="molecule type" value="Genomic_DNA"/>
</dbReference>
<keyword evidence="3 5" id="KW-0378">Hydrolase</keyword>
<dbReference type="InterPro" id="IPR037045">
    <property type="entry name" value="S8pro/Inhibitor_I9_sf"/>
</dbReference>
<name>A0A832I4N2_9THEM</name>